<evidence type="ECO:0000313" key="5">
    <source>
        <dbReference type="Proteomes" id="UP001165124"/>
    </source>
</evidence>
<protein>
    <submittedName>
        <fullName evidence="4">Lipase</fullName>
    </submittedName>
</protein>
<sequence length="445" mass="47801">MNRVRTLLGLLAALVLLAGVVPPAAAAAPGGAPAPKAAPLPMIFVHGFFGSGSQFQTQAKRFASNGYPADRIEVQEYDSTFLNNTIDQIYEALDRRIARLKASTGAAKVDLLGHSMGTAILQGYLNSSASRAADVAHYVNIDGATASAPPGGVPTLAIWGEGNESRSVTGATNVYQPNESHVETVSSVATFRAVYRFFTGSEPQTVDVVPQPGTIRLAGRVVSFPYNLGYDNARLQVYALDAATGRRTGPPVASFAISGDGSFGPFDADGTTRYEFLLSRTDSAQVHHYYFQPFRRTDLGIRLLTSEPGSLVDGLVERNRRHVALLAYRNKEWWGDQGAAGDTLTINGTSVLNATTAPRSKRAIGLFAYDWHSDRRTDTQASIGLFPLVPFMSGVDIFMPASAQGTGSVTLETRQRGGDGRTDRIVIPNWPSDTHTVTVHFDDFT</sequence>
<dbReference type="Proteomes" id="UP001165124">
    <property type="component" value="Unassembled WGS sequence"/>
</dbReference>
<proteinExistence type="predicted"/>
<dbReference type="SUPFAM" id="SSF53474">
    <property type="entry name" value="alpha/beta-Hydrolases"/>
    <property type="match status" value="1"/>
</dbReference>
<feature type="chain" id="PRO_5040919269" evidence="1">
    <location>
        <begin position="28"/>
        <end position="445"/>
    </location>
</feature>
<dbReference type="Gene3D" id="2.60.40.2190">
    <property type="match status" value="1"/>
</dbReference>
<dbReference type="GO" id="GO:0016042">
    <property type="term" value="P:lipid catabolic process"/>
    <property type="evidence" value="ECO:0007669"/>
    <property type="project" value="InterPro"/>
</dbReference>
<dbReference type="Gene3D" id="2.60.40.2200">
    <property type="match status" value="1"/>
</dbReference>
<dbReference type="InterPro" id="IPR002918">
    <property type="entry name" value="Lipase_EstA/Esterase_EstB"/>
</dbReference>
<evidence type="ECO:0000256" key="1">
    <source>
        <dbReference type="SAM" id="SignalP"/>
    </source>
</evidence>
<dbReference type="InterPro" id="IPR029058">
    <property type="entry name" value="AB_hydrolase_fold"/>
</dbReference>
<dbReference type="InterPro" id="IPR040664">
    <property type="entry name" value="AFL_C"/>
</dbReference>
<feature type="domain" description="AFL C-terminal" evidence="2">
    <location>
        <begin position="214"/>
        <end position="308"/>
    </location>
</feature>
<dbReference type="AlphaFoldDB" id="A0A9W6UZR3"/>
<dbReference type="GO" id="GO:0016787">
    <property type="term" value="F:hydrolase activity"/>
    <property type="evidence" value="ECO:0007669"/>
    <property type="project" value="InterPro"/>
</dbReference>
<feature type="domain" description="AF-1763-like C-terminal" evidence="3">
    <location>
        <begin position="326"/>
        <end position="443"/>
    </location>
</feature>
<dbReference type="RefSeq" id="WP_067918554.1">
    <property type="nucleotide sequence ID" value="NZ_BSRZ01000025.1"/>
</dbReference>
<dbReference type="InterPro" id="IPR049036">
    <property type="entry name" value="AF_1763-like_C"/>
</dbReference>
<dbReference type="Pfam" id="PF18067">
    <property type="entry name" value="Lipase_C"/>
    <property type="match status" value="1"/>
</dbReference>
<dbReference type="Pfam" id="PF01674">
    <property type="entry name" value="Lipase_2"/>
    <property type="match status" value="1"/>
</dbReference>
<accession>A0A9W6UZR3</accession>
<gene>
    <name evidence="4" type="ORF">Arub01_57450</name>
</gene>
<reference evidence="4" key="1">
    <citation type="submission" date="2023-02" db="EMBL/GenBank/DDBJ databases">
        <title>Actinomadura rubrobrunea NBRC 14622.</title>
        <authorList>
            <person name="Ichikawa N."/>
            <person name="Sato H."/>
            <person name="Tonouchi N."/>
        </authorList>
    </citation>
    <scope>NUCLEOTIDE SEQUENCE</scope>
    <source>
        <strain evidence="4">NBRC 14622</strain>
    </source>
</reference>
<comment type="caution">
    <text evidence="4">The sequence shown here is derived from an EMBL/GenBank/DDBJ whole genome shotgun (WGS) entry which is preliminary data.</text>
</comment>
<organism evidence="4 5">
    <name type="scientific">Actinomadura rubrobrunea</name>
    <dbReference type="NCBI Taxonomy" id="115335"/>
    <lineage>
        <taxon>Bacteria</taxon>
        <taxon>Bacillati</taxon>
        <taxon>Actinomycetota</taxon>
        <taxon>Actinomycetes</taxon>
        <taxon>Streptosporangiales</taxon>
        <taxon>Thermomonosporaceae</taxon>
        <taxon>Actinomadura</taxon>
    </lineage>
</organism>
<keyword evidence="1" id="KW-0732">Signal</keyword>
<evidence type="ECO:0000259" key="3">
    <source>
        <dbReference type="Pfam" id="PF21768"/>
    </source>
</evidence>
<keyword evidence="5" id="KW-1185">Reference proteome</keyword>
<evidence type="ECO:0000259" key="2">
    <source>
        <dbReference type="Pfam" id="PF18067"/>
    </source>
</evidence>
<name>A0A9W6UZR3_9ACTN</name>
<evidence type="ECO:0000313" key="4">
    <source>
        <dbReference type="EMBL" id="GLW67502.1"/>
    </source>
</evidence>
<dbReference type="Pfam" id="PF21768">
    <property type="entry name" value="AF_1763-like_C"/>
    <property type="match status" value="1"/>
</dbReference>
<dbReference type="Gene3D" id="3.40.50.1820">
    <property type="entry name" value="alpha/beta hydrolase"/>
    <property type="match status" value="1"/>
</dbReference>
<dbReference type="EMBL" id="BSRZ01000025">
    <property type="protein sequence ID" value="GLW67502.1"/>
    <property type="molecule type" value="Genomic_DNA"/>
</dbReference>
<feature type="signal peptide" evidence="1">
    <location>
        <begin position="1"/>
        <end position="27"/>
    </location>
</feature>